<evidence type="ECO:0000256" key="1">
    <source>
        <dbReference type="PROSITE-ProRule" id="PRU00339"/>
    </source>
</evidence>
<dbReference type="SUPFAM" id="SSF48452">
    <property type="entry name" value="TPR-like"/>
    <property type="match status" value="1"/>
</dbReference>
<dbReference type="Pfam" id="PF14559">
    <property type="entry name" value="TPR_19"/>
    <property type="match status" value="1"/>
</dbReference>
<dbReference type="OrthoDB" id="8445347at2"/>
<dbReference type="Pfam" id="PF13174">
    <property type="entry name" value="TPR_6"/>
    <property type="match status" value="1"/>
</dbReference>
<dbReference type="SMART" id="SM00028">
    <property type="entry name" value="TPR"/>
    <property type="match status" value="3"/>
</dbReference>
<dbReference type="PANTHER" id="PTHR12558:SF13">
    <property type="entry name" value="CELL DIVISION CYCLE PROTEIN 27 HOMOLOG"/>
    <property type="match status" value="1"/>
</dbReference>
<evidence type="ECO:0000313" key="2">
    <source>
        <dbReference type="EMBL" id="KLK92628.1"/>
    </source>
</evidence>
<sequence>MEEAFVATDQPERVGREQFARGNYALAERYFQSAVEAEPGNGDGWLGLAASYDQLGRFDLADRAYGQAVKIKGQTPQVLNNRGYSYLLRGDRAQAERYFRRARSINPNDPTINNNVALTRLAPPNL</sequence>
<feature type="repeat" description="TPR" evidence="1">
    <location>
        <begin position="76"/>
        <end position="109"/>
    </location>
</feature>
<protein>
    <submittedName>
        <fullName evidence="2">Uncharacterized protein</fullName>
    </submittedName>
</protein>
<dbReference type="STRING" id="1225564.AA309_13085"/>
<dbReference type="AlphaFoldDB" id="A0A0H1RBP3"/>
<organism evidence="2 3">
    <name type="scientific">Microvirga vignae</name>
    <dbReference type="NCBI Taxonomy" id="1225564"/>
    <lineage>
        <taxon>Bacteria</taxon>
        <taxon>Pseudomonadati</taxon>
        <taxon>Pseudomonadota</taxon>
        <taxon>Alphaproteobacteria</taxon>
        <taxon>Hyphomicrobiales</taxon>
        <taxon>Methylobacteriaceae</taxon>
        <taxon>Microvirga</taxon>
    </lineage>
</organism>
<dbReference type="Proteomes" id="UP000035489">
    <property type="component" value="Unassembled WGS sequence"/>
</dbReference>
<dbReference type="InterPro" id="IPR011990">
    <property type="entry name" value="TPR-like_helical_dom_sf"/>
</dbReference>
<evidence type="ECO:0000313" key="3">
    <source>
        <dbReference type="Proteomes" id="UP000035489"/>
    </source>
</evidence>
<feature type="repeat" description="TPR" evidence="1">
    <location>
        <begin position="8"/>
        <end position="41"/>
    </location>
</feature>
<keyword evidence="3" id="KW-1185">Reference proteome</keyword>
<dbReference type="Gene3D" id="1.25.40.10">
    <property type="entry name" value="Tetratricopeptide repeat domain"/>
    <property type="match status" value="1"/>
</dbReference>
<dbReference type="EMBL" id="LCYG01000032">
    <property type="protein sequence ID" value="KLK92628.1"/>
    <property type="molecule type" value="Genomic_DNA"/>
</dbReference>
<reference evidence="2 3" key="1">
    <citation type="submission" date="2015-05" db="EMBL/GenBank/DDBJ databases">
        <title>Draft genome sequence of Microvirga vignae strain BR3299, a novel nitrogen fixing bacteria isolated from Brazil semi-aired region.</title>
        <authorList>
            <person name="Zilli J.E."/>
            <person name="Passos S.R."/>
            <person name="Leite J."/>
            <person name="Baldani J.I."/>
            <person name="Xavier G.R."/>
            <person name="Rumjaneck N.G."/>
            <person name="Simoes-Araujo J.L."/>
        </authorList>
    </citation>
    <scope>NUCLEOTIDE SEQUENCE [LARGE SCALE GENOMIC DNA]</scope>
    <source>
        <strain evidence="2 3">BR3299</strain>
    </source>
</reference>
<accession>A0A0H1RBP3</accession>
<name>A0A0H1RBP3_9HYPH</name>
<gene>
    <name evidence="2" type="ORF">AA309_13085</name>
</gene>
<dbReference type="PATRIC" id="fig|1225564.3.peg.3460"/>
<keyword evidence="1" id="KW-0802">TPR repeat</keyword>
<dbReference type="InterPro" id="IPR019734">
    <property type="entry name" value="TPR_rpt"/>
</dbReference>
<dbReference type="PANTHER" id="PTHR12558">
    <property type="entry name" value="CELL DIVISION CYCLE 16,23,27"/>
    <property type="match status" value="1"/>
</dbReference>
<proteinExistence type="predicted"/>
<comment type="caution">
    <text evidence="2">The sequence shown here is derived from an EMBL/GenBank/DDBJ whole genome shotgun (WGS) entry which is preliminary data.</text>
</comment>
<dbReference type="PROSITE" id="PS50005">
    <property type="entry name" value="TPR"/>
    <property type="match status" value="2"/>
</dbReference>